<reference evidence="3" key="1">
    <citation type="submission" date="2018-05" db="EMBL/GenBank/DDBJ databases">
        <authorList>
            <person name="Deangelis K."/>
            <person name="Huntemann M."/>
            <person name="Clum A."/>
            <person name="Pillay M."/>
            <person name="Palaniappan K."/>
            <person name="Varghese N."/>
            <person name="Mikhailova N."/>
            <person name="Stamatis D."/>
            <person name="Reddy T."/>
            <person name="Daum C."/>
            <person name="Shapiro N."/>
            <person name="Ivanova N."/>
            <person name="Kyrpides N."/>
            <person name="Woyke T."/>
        </authorList>
    </citation>
    <scope>NUCLEOTIDE SEQUENCE [LARGE SCALE GENOMIC DNA]</scope>
    <source>
        <strain evidence="3">GAS496</strain>
    </source>
</reference>
<dbReference type="InterPro" id="IPR003615">
    <property type="entry name" value="HNH_nuc"/>
</dbReference>
<dbReference type="GO" id="GO:0003676">
    <property type="term" value="F:nucleic acid binding"/>
    <property type="evidence" value="ECO:0007669"/>
    <property type="project" value="InterPro"/>
</dbReference>
<keyword evidence="3" id="KW-1185">Reference proteome</keyword>
<dbReference type="PANTHER" id="PTHR33877:SF1">
    <property type="entry name" value="TYPE IV METHYL-DIRECTED RESTRICTION ENZYME ECOKMCRA"/>
    <property type="match status" value="1"/>
</dbReference>
<dbReference type="InterPro" id="IPR052892">
    <property type="entry name" value="NA-targeting_endonuclease"/>
</dbReference>
<protein>
    <submittedName>
        <fullName evidence="2">HNH endonuclease</fullName>
    </submittedName>
</protein>
<evidence type="ECO:0000313" key="2">
    <source>
        <dbReference type="EMBL" id="PXX09237.1"/>
    </source>
</evidence>
<dbReference type="GO" id="GO:0008270">
    <property type="term" value="F:zinc ion binding"/>
    <property type="evidence" value="ECO:0007669"/>
    <property type="project" value="InterPro"/>
</dbReference>
<dbReference type="CDD" id="cd00085">
    <property type="entry name" value="HNHc"/>
    <property type="match status" value="1"/>
</dbReference>
<dbReference type="GO" id="GO:0004519">
    <property type="term" value="F:endonuclease activity"/>
    <property type="evidence" value="ECO:0007669"/>
    <property type="project" value="UniProtKB-KW"/>
</dbReference>
<accession>A0A318HQC6</accession>
<comment type="caution">
    <text evidence="2">The sequence shown here is derived from an EMBL/GenBank/DDBJ whole genome shotgun (WGS) entry which is preliminary data.</text>
</comment>
<evidence type="ECO:0000313" key="3">
    <source>
        <dbReference type="Proteomes" id="UP000247781"/>
    </source>
</evidence>
<sequence length="361" mass="40535">MEVFLAICFVALAAWASYRVGRHILKERYFASEQFLAHKKRIASFVAEHNEVAKYVSEIRSGGSFTVGASSTGMQSHLATFQNTSHWNYRRDRNVANYQAPNVHNCSLQVVRNASADPLKYVMKYFSIKADEPNLADVEKLGEDITRLEDAINNLRGREASIAKSVNPPAFILKHYADEFMKHVGVELSPISVPYPVYRFEYVSAGGNSSQRATVTLNTPTIDALVDTLSQKIRWRKSAAGQRALMTSTLRNWIKTRDNHTCRYCSVSLAAQPHLLLEVDHVIPVSKGGMSTPDNLQTLCWRCNRTKSNKVPSARPISVTENSTVVQCFKCEHKQRVSTSLSSFECDQCGQSLKRRVVKEA</sequence>
<gene>
    <name evidence="2" type="ORF">C8E89_106164</name>
</gene>
<dbReference type="OrthoDB" id="4639033at2"/>
<dbReference type="Pfam" id="PF01844">
    <property type="entry name" value="HNH"/>
    <property type="match status" value="1"/>
</dbReference>
<keyword evidence="2" id="KW-0378">Hydrolase</keyword>
<evidence type="ECO:0000259" key="1">
    <source>
        <dbReference type="SMART" id="SM00507"/>
    </source>
</evidence>
<keyword evidence="2" id="KW-0255">Endonuclease</keyword>
<dbReference type="InterPro" id="IPR002711">
    <property type="entry name" value="HNH"/>
</dbReference>
<feature type="domain" description="HNH nuclease" evidence="1">
    <location>
        <begin position="249"/>
        <end position="305"/>
    </location>
</feature>
<dbReference type="Gene3D" id="1.10.30.50">
    <property type="match status" value="1"/>
</dbReference>
<dbReference type="SMART" id="SM00507">
    <property type="entry name" value="HNHc"/>
    <property type="match status" value="1"/>
</dbReference>
<reference evidence="2 3" key="2">
    <citation type="submission" date="2018-06" db="EMBL/GenBank/DDBJ databases">
        <title>Sequencing of bacterial isolates from soil warming experiment in Harvard Forest, Massachusetts, USA.</title>
        <authorList>
            <person name="Deangelis K.PhD."/>
        </authorList>
    </citation>
    <scope>NUCLEOTIDE SEQUENCE [LARGE SCALE GENOMIC DNA]</scope>
    <source>
        <strain evidence="2 3">GAS496</strain>
    </source>
</reference>
<dbReference type="PANTHER" id="PTHR33877">
    <property type="entry name" value="SLL1193 PROTEIN"/>
    <property type="match status" value="1"/>
</dbReference>
<dbReference type="EMBL" id="QJJU01000006">
    <property type="protein sequence ID" value="PXX09237.1"/>
    <property type="molecule type" value="Genomic_DNA"/>
</dbReference>
<proteinExistence type="predicted"/>
<dbReference type="AlphaFoldDB" id="A0A318HQC6"/>
<keyword evidence="2" id="KW-0540">Nuclease</keyword>
<dbReference type="Proteomes" id="UP000247781">
    <property type="component" value="Unassembled WGS sequence"/>
</dbReference>
<name>A0A318HQC6_9MYCO</name>
<organism evidence="2 3">
    <name type="scientific">Mycolicibacterium moriokaense</name>
    <dbReference type="NCBI Taxonomy" id="39691"/>
    <lineage>
        <taxon>Bacteria</taxon>
        <taxon>Bacillati</taxon>
        <taxon>Actinomycetota</taxon>
        <taxon>Actinomycetes</taxon>
        <taxon>Mycobacteriales</taxon>
        <taxon>Mycobacteriaceae</taxon>
        <taxon>Mycolicibacterium</taxon>
    </lineage>
</organism>